<keyword evidence="10" id="KW-1185">Reference proteome</keyword>
<evidence type="ECO:0000256" key="6">
    <source>
        <dbReference type="ARBA" id="ARBA00034881"/>
    </source>
</evidence>
<keyword evidence="2" id="KW-0489">Methyltransferase</keyword>
<evidence type="ECO:0000256" key="2">
    <source>
        <dbReference type="ARBA" id="ARBA00022603"/>
    </source>
</evidence>
<dbReference type="InterPro" id="IPR047182">
    <property type="entry name" value="MRM1"/>
</dbReference>
<feature type="region of interest" description="Disordered" evidence="7">
    <location>
        <begin position="146"/>
        <end position="172"/>
    </location>
</feature>
<dbReference type="Pfam" id="PF08032">
    <property type="entry name" value="SpoU_sub_bind"/>
    <property type="match status" value="1"/>
</dbReference>
<feature type="compositionally biased region" description="Low complexity" evidence="7">
    <location>
        <begin position="146"/>
        <end position="164"/>
    </location>
</feature>
<dbReference type="OrthoDB" id="2417920at2759"/>
<evidence type="ECO:0000259" key="8">
    <source>
        <dbReference type="SMART" id="SM00967"/>
    </source>
</evidence>
<dbReference type="InterPro" id="IPR001537">
    <property type="entry name" value="SpoU_MeTrfase"/>
</dbReference>
<sequence length="737" mass="79266">MGLTVLFSNIGSVRSIRKFGFGPCPSSPLLQTFRIGHLSNCKACVTDRPRFVSSLQSVNKSLLTTCKTTPRYNGFTKTSVRHASSGTEIIAEKPKLVTPKISKYRVDCNTPKVIKRAKNKKQKAAKPVPTLSAKERPAVVATITPKRTAPAAASTAPSSKNTPTAIPPRVPAPKVSFSTPNRTEAPGATWDALAALLKVDPMESTPLQDTVKTKPTVFRPIMPPGADDMAGSTVVRRRPSLAPPKIARSVYRTILDWSVHPTVQPNDFNITVDYGSTALSAPSRLKSSSAMASSTLGSSSRSESATVEVEGQNDFTAKRTRSRRRIGFENLDAEIEKTSSSISGRGDIREQDRSHSFPRVYLKDDKREIRTRAGADIAAKTYTITPPASPSPSAASPSPSPLLTSPPSPAVGSSRAAATPLSPFTGISSSLKPSTTAVPVVENRDYLYSPNCVLPALTSTLRKSYTLYHTARSLSQGNLEAVEVCIEAAQKAKVKVVQLDRRRLDALAGNGHHEGVVLEASRLRKMTIKTIGPVSEDGRYELQFKKNYKPVEGEQQPLIIPATTQGSPPLWIAMDELTDPTVMGEIVKNASYFGVDGLIIRSKNSAPLSPIVSEASAGALEIRPVYSVDSLVRLIQTSQGNGWHVAGARITYGAKRGLPLYMWPSAGIEKPTILVLGNDADGVSDQTKKQCDSLVQVPSLCQIPWGTNSLEGGVFAGMVMARLLAGRLQQRKSEMHA</sequence>
<feature type="region of interest" description="Disordered" evidence="7">
    <location>
        <begin position="378"/>
        <end position="417"/>
    </location>
</feature>
<protein>
    <recommendedName>
        <fullName evidence="6">rRNA methyltransferase 1, mitochondrial</fullName>
    </recommendedName>
</protein>
<dbReference type="Proteomes" id="UP000738359">
    <property type="component" value="Unassembled WGS sequence"/>
</dbReference>
<organism evidence="9 10">
    <name type="scientific">Mortierella alpina</name>
    <name type="common">Oleaginous fungus</name>
    <name type="synonym">Mortierella renispora</name>
    <dbReference type="NCBI Taxonomy" id="64518"/>
    <lineage>
        <taxon>Eukaryota</taxon>
        <taxon>Fungi</taxon>
        <taxon>Fungi incertae sedis</taxon>
        <taxon>Mucoromycota</taxon>
        <taxon>Mortierellomycotina</taxon>
        <taxon>Mortierellomycetes</taxon>
        <taxon>Mortierellales</taxon>
        <taxon>Mortierellaceae</taxon>
        <taxon>Mortierella</taxon>
    </lineage>
</organism>
<dbReference type="SUPFAM" id="SSF75217">
    <property type="entry name" value="alpha/beta knot"/>
    <property type="match status" value="1"/>
</dbReference>
<feature type="region of interest" description="Disordered" evidence="7">
    <location>
        <begin position="337"/>
        <end position="363"/>
    </location>
</feature>
<name>A0A9P6JCF9_MORAP</name>
<dbReference type="AlphaFoldDB" id="A0A9P6JCF9"/>
<evidence type="ECO:0000256" key="5">
    <source>
        <dbReference type="ARBA" id="ARBA00023128"/>
    </source>
</evidence>
<dbReference type="Pfam" id="PF00588">
    <property type="entry name" value="SpoU_methylase"/>
    <property type="match status" value="1"/>
</dbReference>
<dbReference type="PANTHER" id="PTHR46103:SF1">
    <property type="entry name" value="RRNA METHYLTRANSFERASE 1, MITOCHONDRIAL"/>
    <property type="match status" value="1"/>
</dbReference>
<comment type="subcellular location">
    <subcellularLocation>
        <location evidence="1">Mitochondrion</location>
    </subcellularLocation>
</comment>
<feature type="compositionally biased region" description="Basic and acidic residues" evidence="7">
    <location>
        <begin position="346"/>
        <end position="363"/>
    </location>
</feature>
<comment type="caution">
    <text evidence="9">The sequence shown here is derived from an EMBL/GenBank/DDBJ whole genome shotgun (WGS) entry which is preliminary data.</text>
</comment>
<dbReference type="GO" id="GO:0005739">
    <property type="term" value="C:mitochondrion"/>
    <property type="evidence" value="ECO:0007669"/>
    <property type="project" value="UniProtKB-SubCell"/>
</dbReference>
<feature type="compositionally biased region" description="Pro residues" evidence="7">
    <location>
        <begin position="398"/>
        <end position="409"/>
    </location>
</feature>
<feature type="compositionally biased region" description="Low complexity" evidence="7">
    <location>
        <begin position="292"/>
        <end position="304"/>
    </location>
</feature>
<dbReference type="GO" id="GO:0016435">
    <property type="term" value="F:rRNA (guanine) methyltransferase activity"/>
    <property type="evidence" value="ECO:0007669"/>
    <property type="project" value="TreeGrafter"/>
</dbReference>
<reference evidence="9" key="1">
    <citation type="journal article" date="2020" name="Fungal Divers.">
        <title>Resolving the Mortierellaceae phylogeny through synthesis of multi-gene phylogenetics and phylogenomics.</title>
        <authorList>
            <person name="Vandepol N."/>
            <person name="Liber J."/>
            <person name="Desiro A."/>
            <person name="Na H."/>
            <person name="Kennedy M."/>
            <person name="Barry K."/>
            <person name="Grigoriev I.V."/>
            <person name="Miller A.N."/>
            <person name="O'Donnell K."/>
            <person name="Stajich J.E."/>
            <person name="Bonito G."/>
        </authorList>
    </citation>
    <scope>NUCLEOTIDE SEQUENCE</scope>
    <source>
        <strain evidence="9">CK1249</strain>
    </source>
</reference>
<dbReference type="Gene3D" id="3.30.1330.30">
    <property type="match status" value="1"/>
</dbReference>
<dbReference type="SMART" id="SM00967">
    <property type="entry name" value="SpoU_sub_bind"/>
    <property type="match status" value="1"/>
</dbReference>
<dbReference type="GO" id="GO:0003723">
    <property type="term" value="F:RNA binding"/>
    <property type="evidence" value="ECO:0007669"/>
    <property type="project" value="InterPro"/>
</dbReference>
<dbReference type="InterPro" id="IPR013123">
    <property type="entry name" value="SpoU_subst-bd"/>
</dbReference>
<proteinExistence type="predicted"/>
<dbReference type="InterPro" id="IPR029028">
    <property type="entry name" value="Alpha/beta_knot_MTases"/>
</dbReference>
<dbReference type="Gene3D" id="3.40.1280.10">
    <property type="match status" value="1"/>
</dbReference>
<feature type="region of interest" description="Disordered" evidence="7">
    <location>
        <begin position="292"/>
        <end position="321"/>
    </location>
</feature>
<feature type="domain" description="RNA 2-O ribose methyltransferase substrate binding" evidence="8">
    <location>
        <begin position="446"/>
        <end position="526"/>
    </location>
</feature>
<accession>A0A9P6JCF9</accession>
<dbReference type="SUPFAM" id="SSF55315">
    <property type="entry name" value="L30e-like"/>
    <property type="match status" value="1"/>
</dbReference>
<evidence type="ECO:0000256" key="1">
    <source>
        <dbReference type="ARBA" id="ARBA00004173"/>
    </source>
</evidence>
<evidence type="ECO:0000256" key="4">
    <source>
        <dbReference type="ARBA" id="ARBA00022946"/>
    </source>
</evidence>
<evidence type="ECO:0000313" key="10">
    <source>
        <dbReference type="Proteomes" id="UP000738359"/>
    </source>
</evidence>
<evidence type="ECO:0000313" key="9">
    <source>
        <dbReference type="EMBL" id="KAF9967050.1"/>
    </source>
</evidence>
<dbReference type="InterPro" id="IPR029026">
    <property type="entry name" value="tRNA_m1G_MTases_N"/>
</dbReference>
<evidence type="ECO:0000256" key="7">
    <source>
        <dbReference type="SAM" id="MobiDB-lite"/>
    </source>
</evidence>
<dbReference type="PANTHER" id="PTHR46103">
    <property type="entry name" value="RRNA METHYLTRANSFERASE 1, MITOCHONDRIAL"/>
    <property type="match status" value="1"/>
</dbReference>
<dbReference type="EMBL" id="JAAAHY010000105">
    <property type="protein sequence ID" value="KAF9967050.1"/>
    <property type="molecule type" value="Genomic_DNA"/>
</dbReference>
<dbReference type="InterPro" id="IPR029064">
    <property type="entry name" value="Ribosomal_eL30-like_sf"/>
</dbReference>
<keyword evidence="5" id="KW-0496">Mitochondrion</keyword>
<keyword evidence="4" id="KW-0809">Transit peptide</keyword>
<gene>
    <name evidence="9" type="ORF">BGZ70_000285</name>
</gene>
<keyword evidence="3" id="KW-0808">Transferase</keyword>
<evidence type="ECO:0000256" key="3">
    <source>
        <dbReference type="ARBA" id="ARBA00022679"/>
    </source>
</evidence>